<dbReference type="InterPro" id="IPR011268">
    <property type="entry name" value="Purine_phosphorylase"/>
</dbReference>
<comment type="pathway">
    <text evidence="1 5">Purine metabolism; purine nucleoside salvage.</text>
</comment>
<evidence type="ECO:0000256" key="1">
    <source>
        <dbReference type="ARBA" id="ARBA00005058"/>
    </source>
</evidence>
<dbReference type="RefSeq" id="WP_092055965.1">
    <property type="nucleotide sequence ID" value="NZ_FOQD01000021.1"/>
</dbReference>
<keyword evidence="3 5" id="KW-0328">Glycosyltransferase</keyword>
<dbReference type="Pfam" id="PF01048">
    <property type="entry name" value="PNP_UDP_1"/>
    <property type="match status" value="1"/>
</dbReference>
<dbReference type="CDD" id="cd09009">
    <property type="entry name" value="PNP-EcPNPII_like"/>
    <property type="match status" value="1"/>
</dbReference>
<dbReference type="GO" id="GO:0009116">
    <property type="term" value="P:nucleoside metabolic process"/>
    <property type="evidence" value="ECO:0007669"/>
    <property type="project" value="InterPro"/>
</dbReference>
<evidence type="ECO:0000256" key="4">
    <source>
        <dbReference type="ARBA" id="ARBA00022679"/>
    </source>
</evidence>
<evidence type="ECO:0000256" key="2">
    <source>
        <dbReference type="ARBA" id="ARBA00006751"/>
    </source>
</evidence>
<dbReference type="InterPro" id="IPR000845">
    <property type="entry name" value="Nucleoside_phosphorylase_d"/>
</dbReference>
<protein>
    <recommendedName>
        <fullName evidence="5">Purine nucleoside phosphorylase</fullName>
        <ecNumber evidence="5">2.4.2.1</ecNumber>
    </recommendedName>
    <alternativeName>
        <fullName evidence="5">Inosine-guanosine phosphorylase</fullName>
    </alternativeName>
</protein>
<dbReference type="NCBIfam" id="NF006054">
    <property type="entry name" value="PRK08202.1"/>
    <property type="match status" value="1"/>
</dbReference>
<dbReference type="GO" id="GO:0004731">
    <property type="term" value="F:purine-nucleoside phosphorylase activity"/>
    <property type="evidence" value="ECO:0007669"/>
    <property type="project" value="UniProtKB-EC"/>
</dbReference>
<keyword evidence="9" id="KW-1185">Reference proteome</keyword>
<comment type="similarity">
    <text evidence="2 5">Belongs to the PNP/MTAP phosphorylase family.</text>
</comment>
<dbReference type="AlphaFoldDB" id="A0A1I3RJ77"/>
<comment type="function">
    <text evidence="5">The purine nucleoside phosphorylases catalyze the phosphorolytic breakdown of the N-glycosidic bond in the beta-(deoxy)ribonucleoside molecules, with the formation of the corresponding free purine bases and pentose-1-phosphate.</text>
</comment>
<dbReference type="SUPFAM" id="SSF53167">
    <property type="entry name" value="Purine and uridine phosphorylases"/>
    <property type="match status" value="1"/>
</dbReference>
<evidence type="ECO:0000313" key="9">
    <source>
        <dbReference type="Proteomes" id="UP000199518"/>
    </source>
</evidence>
<accession>A0A1I3RJ77</accession>
<dbReference type="Proteomes" id="UP000199518">
    <property type="component" value="Unassembled WGS sequence"/>
</dbReference>
<evidence type="ECO:0000256" key="6">
    <source>
        <dbReference type="PIRSR" id="PIRSR000477-2"/>
    </source>
</evidence>
<organism evidence="8 9">
    <name type="scientific">Planctomicrobium piriforme</name>
    <dbReference type="NCBI Taxonomy" id="1576369"/>
    <lineage>
        <taxon>Bacteria</taxon>
        <taxon>Pseudomonadati</taxon>
        <taxon>Planctomycetota</taxon>
        <taxon>Planctomycetia</taxon>
        <taxon>Planctomycetales</taxon>
        <taxon>Planctomycetaceae</taxon>
        <taxon>Planctomicrobium</taxon>
    </lineage>
</organism>
<feature type="binding site" evidence="6">
    <location>
        <position position="136"/>
    </location>
    <ligand>
        <name>phosphate</name>
        <dbReference type="ChEBI" id="CHEBI:43474"/>
    </ligand>
</feature>
<gene>
    <name evidence="8" type="ORF">SAMN05421753_12118</name>
</gene>
<name>A0A1I3RJ77_9PLAN</name>
<reference evidence="9" key="1">
    <citation type="submission" date="2016-10" db="EMBL/GenBank/DDBJ databases">
        <authorList>
            <person name="Varghese N."/>
            <person name="Submissions S."/>
        </authorList>
    </citation>
    <scope>NUCLEOTIDE SEQUENCE [LARGE SCALE GENOMIC DNA]</scope>
    <source>
        <strain evidence="9">DSM 26348</strain>
    </source>
</reference>
<dbReference type="NCBIfam" id="TIGR01697">
    <property type="entry name" value="PNPH-PUNA-XAPA"/>
    <property type="match status" value="1"/>
</dbReference>
<dbReference type="OrthoDB" id="1523230at2"/>
<evidence type="ECO:0000256" key="5">
    <source>
        <dbReference type="PIRNR" id="PIRNR000477"/>
    </source>
</evidence>
<evidence type="ECO:0000259" key="7">
    <source>
        <dbReference type="Pfam" id="PF01048"/>
    </source>
</evidence>
<feature type="domain" description="Nucleoside phosphorylase" evidence="7">
    <location>
        <begin position="47"/>
        <end position="288"/>
    </location>
</feature>
<evidence type="ECO:0000256" key="3">
    <source>
        <dbReference type="ARBA" id="ARBA00022676"/>
    </source>
</evidence>
<keyword evidence="4 5" id="KW-0808">Transferase</keyword>
<feature type="binding site" evidence="6">
    <location>
        <position position="230"/>
    </location>
    <ligand>
        <name>phosphate</name>
        <dbReference type="ChEBI" id="CHEBI:43474"/>
    </ligand>
</feature>
<dbReference type="UniPathway" id="UPA00606"/>
<sequence length="294" mass="32385">MSFVQFPQQDANPISALPVAFTNEHLAHRLAETVQVVRNHWRHAPQVGIVLGSGLGHFVEAVRVEAIIPYEELPHFPCSTAVGHAGRLVCGWLGEMPVMVMQGRCHLYEGHAWDEVTYPLQLFHACGIRTLILSCAAGGLAEDLHVGDLLVLEDHVNFNMHRAAVPHWLQASAGSKKIYSEQLVERLVQSAHELKIPARRGVYIGVTGPNYETRAEQRFFAKLGDAIGMSTIPEAIVGQRLGMRTCALATITNLCRPDHPEAASGDHVIQAAARTEPRFRKLVTHLVECLSRKG</sequence>
<dbReference type="PANTHER" id="PTHR11904">
    <property type="entry name" value="METHYLTHIOADENOSINE/PURINE NUCLEOSIDE PHOSPHORYLASE"/>
    <property type="match status" value="1"/>
</dbReference>
<dbReference type="EC" id="2.4.2.1" evidence="5"/>
<dbReference type="GO" id="GO:0005737">
    <property type="term" value="C:cytoplasm"/>
    <property type="evidence" value="ECO:0007669"/>
    <property type="project" value="TreeGrafter"/>
</dbReference>
<dbReference type="Gene3D" id="3.40.50.1580">
    <property type="entry name" value="Nucleoside phosphorylase domain"/>
    <property type="match status" value="1"/>
</dbReference>
<dbReference type="PIRSF" id="PIRSF000477">
    <property type="entry name" value="PurNPase"/>
    <property type="match status" value="1"/>
</dbReference>
<feature type="binding site" evidence="6">
    <location>
        <position position="253"/>
    </location>
    <ligand>
        <name>a purine D-ribonucleoside</name>
        <dbReference type="ChEBI" id="CHEBI:142355"/>
    </ligand>
</feature>
<feature type="binding site" evidence="6">
    <location>
        <position position="53"/>
    </location>
    <ligand>
        <name>phosphate</name>
        <dbReference type="ChEBI" id="CHEBI:43474"/>
    </ligand>
</feature>
<dbReference type="InterPro" id="IPR035994">
    <property type="entry name" value="Nucleoside_phosphorylase_sf"/>
</dbReference>
<feature type="binding site" evidence="6">
    <location>
        <position position="212"/>
    </location>
    <ligand>
        <name>a purine D-ribonucleoside</name>
        <dbReference type="ChEBI" id="CHEBI:142355"/>
    </ligand>
</feature>
<evidence type="ECO:0000313" key="8">
    <source>
        <dbReference type="EMBL" id="SFJ46318.1"/>
    </source>
</evidence>
<feature type="binding site" evidence="6">
    <location>
        <begin position="104"/>
        <end position="106"/>
    </location>
    <ligand>
        <name>phosphate</name>
        <dbReference type="ChEBI" id="CHEBI:43474"/>
    </ligand>
</feature>
<proteinExistence type="inferred from homology"/>
<dbReference type="EMBL" id="FOQD01000021">
    <property type="protein sequence ID" value="SFJ46318.1"/>
    <property type="molecule type" value="Genomic_DNA"/>
</dbReference>
<dbReference type="PANTHER" id="PTHR11904:SF9">
    <property type="entry name" value="PURINE NUCLEOSIDE PHOSPHORYLASE-RELATED"/>
    <property type="match status" value="1"/>
</dbReference>
<feature type="binding site" evidence="6">
    <location>
        <position position="84"/>
    </location>
    <ligand>
        <name>phosphate</name>
        <dbReference type="ChEBI" id="CHEBI:43474"/>
    </ligand>
</feature>
<dbReference type="STRING" id="1576369.SAMN05421753_12118"/>